<accession>A0A939DTR8</accession>
<dbReference type="AlphaFoldDB" id="A0A939DTR8"/>
<dbReference type="RefSeq" id="WP_206822592.1">
    <property type="nucleotide sequence ID" value="NZ_JAEMWU010000001.1"/>
</dbReference>
<sequence>MRVALQNVTKGRRGQVLPTMDIVFESGHARFIRAETEQRPTVLGLIASGRMRPDSGTVTIDGVADAGALRRRVALVDAPAVSDPPPDVAVGAVVGEELMFAGRPATPRHARRWLRMLGFDDLIRTPIGVIDPAARVRILCELAVLRAEVEALVLVAPDRHGGRPDGWWRIASEFADRGYAMLVIVGGAAAAVISTMPETVHAEHLSDAGAAAQVTPAAEEDAR</sequence>
<proteinExistence type="predicted"/>
<evidence type="ECO:0000313" key="1">
    <source>
        <dbReference type="EMBL" id="MBN8204750.1"/>
    </source>
</evidence>
<protein>
    <submittedName>
        <fullName evidence="1">Uncharacterized protein</fullName>
    </submittedName>
</protein>
<organism evidence="1 2">
    <name type="scientific">Microbacterium esteraromaticum</name>
    <dbReference type="NCBI Taxonomy" id="57043"/>
    <lineage>
        <taxon>Bacteria</taxon>
        <taxon>Bacillati</taxon>
        <taxon>Actinomycetota</taxon>
        <taxon>Actinomycetes</taxon>
        <taxon>Micrococcales</taxon>
        <taxon>Microbacteriaceae</taxon>
        <taxon>Microbacterium</taxon>
    </lineage>
</organism>
<evidence type="ECO:0000313" key="2">
    <source>
        <dbReference type="Proteomes" id="UP000664385"/>
    </source>
</evidence>
<dbReference type="Proteomes" id="UP000664385">
    <property type="component" value="Unassembled WGS sequence"/>
</dbReference>
<dbReference type="EMBL" id="JAEMWU010000001">
    <property type="protein sequence ID" value="MBN8204750.1"/>
    <property type="molecule type" value="Genomic_DNA"/>
</dbReference>
<reference evidence="1" key="1">
    <citation type="submission" date="2020-12" db="EMBL/GenBank/DDBJ databases">
        <title>PHA producing bacteria isolated from mangrove.</title>
        <authorList>
            <person name="Zheng W."/>
            <person name="Yu S."/>
            <person name="Huang Y."/>
        </authorList>
    </citation>
    <scope>NUCLEOTIDE SEQUENCE</scope>
    <source>
        <strain evidence="1">GN8-5</strain>
    </source>
</reference>
<name>A0A939DTR8_9MICO</name>
<comment type="caution">
    <text evidence="1">The sequence shown here is derived from an EMBL/GenBank/DDBJ whole genome shotgun (WGS) entry which is preliminary data.</text>
</comment>
<gene>
    <name evidence="1" type="ORF">JF543_02120</name>
</gene>